<sequence>MAVLRRLINFNVINVLENANIVFENRERFQRNDPFELNNLEFMRLFRLSKDMVQRVIDIVEEYSDPISRRSALDAEQKILYYLGFVFTALRFYAVGSYQLGIGCNGYIGVSQSSVSRCIRDVNIVLNHPNVFNEWVYFPRNLEELTTIRNAFYTEYGFPGVVGCIDCTHVAIFPPSKNNEMYPEH</sequence>
<protein>
    <recommendedName>
        <fullName evidence="2">Nuclease HARBI1</fullName>
    </recommendedName>
</protein>
<evidence type="ECO:0008006" key="2">
    <source>
        <dbReference type="Google" id="ProtNLM"/>
    </source>
</evidence>
<reference evidence="1" key="1">
    <citation type="journal article" date="2011" name="Proc. Natl. Acad. Sci. U.S.A.">
        <title>The genome of the fire ant Solenopsis invicta.</title>
        <authorList>
            <person name="Wurm Y."/>
            <person name="Wang J."/>
            <person name="Riba-Grognuz O."/>
            <person name="Corona M."/>
            <person name="Nygaard S."/>
            <person name="Hunt B.G."/>
            <person name="Ingram K.K."/>
            <person name="Falquet L."/>
            <person name="Nipitwattanaphon M."/>
            <person name="Gotzek D."/>
            <person name="Dijkstra M.B."/>
            <person name="Oettler J."/>
            <person name="Comtesse F."/>
            <person name="Shih C.J."/>
            <person name="Wu W.J."/>
            <person name="Yang C.C."/>
            <person name="Thomas J."/>
            <person name="Beaudoing E."/>
            <person name="Pradervand S."/>
            <person name="Flegel V."/>
            <person name="Cook E.D."/>
            <person name="Fabbretti R."/>
            <person name="Stockinger H."/>
            <person name="Long L."/>
            <person name="Farmerie W.G."/>
            <person name="Oakey J."/>
            <person name="Boomsma J.J."/>
            <person name="Pamilo P."/>
            <person name="Yi S.V."/>
            <person name="Heinze J."/>
            <person name="Goodisman M.A."/>
            <person name="Farinelli L."/>
            <person name="Harshman K."/>
            <person name="Hulo N."/>
            <person name="Cerutti L."/>
            <person name="Xenarios I."/>
            <person name="Shoemaker D."/>
            <person name="Keller L."/>
        </authorList>
    </citation>
    <scope>NUCLEOTIDE SEQUENCE [LARGE SCALE GENOMIC DNA]</scope>
</reference>
<organism>
    <name type="scientific">Solenopsis invicta</name>
    <name type="common">Red imported fire ant</name>
    <name type="synonym">Solenopsis wagneri</name>
    <dbReference type="NCBI Taxonomy" id="13686"/>
    <lineage>
        <taxon>Eukaryota</taxon>
        <taxon>Metazoa</taxon>
        <taxon>Ecdysozoa</taxon>
        <taxon>Arthropoda</taxon>
        <taxon>Hexapoda</taxon>
        <taxon>Insecta</taxon>
        <taxon>Pterygota</taxon>
        <taxon>Neoptera</taxon>
        <taxon>Endopterygota</taxon>
        <taxon>Hymenoptera</taxon>
        <taxon>Apocrita</taxon>
        <taxon>Aculeata</taxon>
        <taxon>Formicoidea</taxon>
        <taxon>Formicidae</taxon>
        <taxon>Myrmicinae</taxon>
        <taxon>Solenopsis</taxon>
    </lineage>
</organism>
<feature type="non-terminal residue" evidence="1">
    <location>
        <position position="185"/>
    </location>
</feature>
<dbReference type="AlphaFoldDB" id="E9JCQ6"/>
<proteinExistence type="predicted"/>
<dbReference type="OMA" id="CINANVY"/>
<gene>
    <name evidence="1" type="ORF">SINV_01358</name>
</gene>
<name>E9JCQ6_SOLIN</name>
<dbReference type="HOGENOM" id="CLU_1598701_0_0_1"/>
<accession>E9JCQ6</accession>
<dbReference type="EMBL" id="GL771857">
    <property type="protein sequence ID" value="EFZ09397.1"/>
    <property type="molecule type" value="Genomic_DNA"/>
</dbReference>
<evidence type="ECO:0000313" key="1">
    <source>
        <dbReference type="EMBL" id="EFZ09397.1"/>
    </source>
</evidence>